<dbReference type="InterPro" id="IPR051677">
    <property type="entry name" value="AfsR-DnrI-RedD_regulator"/>
</dbReference>
<dbReference type="Gene3D" id="1.10.10.10">
    <property type="entry name" value="Winged helix-like DNA-binding domain superfamily/Winged helix DNA-binding domain"/>
    <property type="match status" value="1"/>
</dbReference>
<dbReference type="InterPro" id="IPR011990">
    <property type="entry name" value="TPR-like_helical_dom_sf"/>
</dbReference>
<dbReference type="Gene3D" id="1.25.40.10">
    <property type="entry name" value="Tetratricopeptide repeat domain"/>
    <property type="match status" value="1"/>
</dbReference>
<reference evidence="4 5" key="1">
    <citation type="submission" date="2020-05" db="EMBL/GenBank/DDBJ databases">
        <title>Complete closed genome sequence of Defluviicoccus vanus.</title>
        <authorList>
            <person name="Bessarab I."/>
            <person name="Arumugam K."/>
            <person name="Maszenan A.M."/>
            <person name="Seviour R.J."/>
            <person name="Williams R.B."/>
        </authorList>
    </citation>
    <scope>NUCLEOTIDE SEQUENCE [LARGE SCALE GENOMIC DNA]</scope>
    <source>
        <strain evidence="4 5">Ben 114</strain>
    </source>
</reference>
<dbReference type="EMBL" id="CP053923">
    <property type="protein sequence ID" value="QNT69860.1"/>
    <property type="molecule type" value="Genomic_DNA"/>
</dbReference>
<dbReference type="InterPro" id="IPR005158">
    <property type="entry name" value="BTAD"/>
</dbReference>
<keyword evidence="5" id="KW-1185">Reference proteome</keyword>
<evidence type="ECO:0000313" key="5">
    <source>
        <dbReference type="Proteomes" id="UP000516369"/>
    </source>
</evidence>
<gene>
    <name evidence="4" type="ORF">HQ394_11690</name>
</gene>
<dbReference type="Pfam" id="PF03704">
    <property type="entry name" value="BTAD"/>
    <property type="match status" value="1"/>
</dbReference>
<name>A0A7H1N2C4_9PROT</name>
<dbReference type="GO" id="GO:0006355">
    <property type="term" value="P:regulation of DNA-templated transcription"/>
    <property type="evidence" value="ECO:0007669"/>
    <property type="project" value="TreeGrafter"/>
</dbReference>
<dbReference type="SUPFAM" id="SSF48452">
    <property type="entry name" value="TPR-like"/>
    <property type="match status" value="1"/>
</dbReference>
<dbReference type="PANTHER" id="PTHR35807:SF1">
    <property type="entry name" value="TRANSCRIPTIONAL REGULATOR REDD"/>
    <property type="match status" value="1"/>
</dbReference>
<evidence type="ECO:0000259" key="3">
    <source>
        <dbReference type="SMART" id="SM01043"/>
    </source>
</evidence>
<proteinExistence type="predicted"/>
<dbReference type="GO" id="GO:0003677">
    <property type="term" value="F:DNA binding"/>
    <property type="evidence" value="ECO:0007669"/>
    <property type="project" value="TreeGrafter"/>
</dbReference>
<dbReference type="AlphaFoldDB" id="A0A7H1N2C4"/>
<dbReference type="PANTHER" id="PTHR35807">
    <property type="entry name" value="TRANSCRIPTIONAL REGULATOR REDD-RELATED"/>
    <property type="match status" value="1"/>
</dbReference>
<evidence type="ECO:0000256" key="1">
    <source>
        <dbReference type="ARBA" id="ARBA00023015"/>
    </source>
</evidence>
<evidence type="ECO:0000256" key="2">
    <source>
        <dbReference type="ARBA" id="ARBA00023163"/>
    </source>
</evidence>
<organism evidence="4 5">
    <name type="scientific">Defluviicoccus vanus</name>
    <dbReference type="NCBI Taxonomy" id="111831"/>
    <lineage>
        <taxon>Bacteria</taxon>
        <taxon>Pseudomonadati</taxon>
        <taxon>Pseudomonadota</taxon>
        <taxon>Alphaproteobacteria</taxon>
        <taxon>Rhodospirillales</taxon>
        <taxon>Rhodospirillaceae</taxon>
        <taxon>Defluviicoccus</taxon>
    </lineage>
</organism>
<feature type="domain" description="Bacterial transcriptional activator" evidence="3">
    <location>
        <begin position="98"/>
        <end position="238"/>
    </location>
</feature>
<keyword evidence="2" id="KW-0804">Transcription</keyword>
<accession>A0A7H1N2C4</accession>
<dbReference type="Proteomes" id="UP000516369">
    <property type="component" value="Chromosome"/>
</dbReference>
<dbReference type="InterPro" id="IPR036388">
    <property type="entry name" value="WH-like_DNA-bd_sf"/>
</dbReference>
<dbReference type="SMART" id="SM01043">
    <property type="entry name" value="BTAD"/>
    <property type="match status" value="1"/>
</dbReference>
<keyword evidence="1" id="KW-0805">Transcription regulation</keyword>
<sequence>MKQLRIQFFGGFELYDHNGVPLRLPSRNGAALLAILAVGRTRMQGRAKLASLLWDSRDFEHARGSLRQTLFMLRRFLGREAMREQTDALRLDEAVVRTDLWDFLDLVAQGTPEALSSAVELFQGEFLDGHPANRSNAFEEWLTNERQRLHDLALQTFCHSLEHAMRHGRHEDVRRTALRMLALDPAEETAHRALMQVHANEQRFSLALRQFDLCRRVLQSELNVEPDAQTRQLYADIMLSRSSRFPLAHRSAADSVSGNVRKLA</sequence>
<evidence type="ECO:0000313" key="4">
    <source>
        <dbReference type="EMBL" id="QNT69860.1"/>
    </source>
</evidence>
<protein>
    <recommendedName>
        <fullName evidence="3">Bacterial transcriptional activator domain-containing protein</fullName>
    </recommendedName>
</protein>
<dbReference type="KEGG" id="dvn:HQ394_11690"/>
<dbReference type="RefSeq" id="WP_190260372.1">
    <property type="nucleotide sequence ID" value="NZ_CP053923.1"/>
</dbReference>